<dbReference type="EMBL" id="CM042882">
    <property type="protein sequence ID" value="KAI4381439.1"/>
    <property type="molecule type" value="Genomic_DNA"/>
</dbReference>
<accession>A0ACB9RV45</accession>
<dbReference type="Proteomes" id="UP001057402">
    <property type="component" value="Chromosome 3"/>
</dbReference>
<comment type="caution">
    <text evidence="1">The sequence shown here is derived from an EMBL/GenBank/DDBJ whole genome shotgun (WGS) entry which is preliminary data.</text>
</comment>
<proteinExistence type="predicted"/>
<evidence type="ECO:0000313" key="2">
    <source>
        <dbReference type="Proteomes" id="UP001057402"/>
    </source>
</evidence>
<organism evidence="1 2">
    <name type="scientific">Melastoma candidum</name>
    <dbReference type="NCBI Taxonomy" id="119954"/>
    <lineage>
        <taxon>Eukaryota</taxon>
        <taxon>Viridiplantae</taxon>
        <taxon>Streptophyta</taxon>
        <taxon>Embryophyta</taxon>
        <taxon>Tracheophyta</taxon>
        <taxon>Spermatophyta</taxon>
        <taxon>Magnoliopsida</taxon>
        <taxon>eudicotyledons</taxon>
        <taxon>Gunneridae</taxon>
        <taxon>Pentapetalae</taxon>
        <taxon>rosids</taxon>
        <taxon>malvids</taxon>
        <taxon>Myrtales</taxon>
        <taxon>Melastomataceae</taxon>
        <taxon>Melastomatoideae</taxon>
        <taxon>Melastomateae</taxon>
        <taxon>Melastoma</taxon>
    </lineage>
</organism>
<protein>
    <submittedName>
        <fullName evidence="1">Uncharacterized protein</fullName>
    </submittedName>
</protein>
<reference evidence="2" key="1">
    <citation type="journal article" date="2023" name="Front. Plant Sci.">
        <title>Chromosomal-level genome assembly of Melastoma candidum provides insights into trichome evolution.</title>
        <authorList>
            <person name="Zhong Y."/>
            <person name="Wu W."/>
            <person name="Sun C."/>
            <person name="Zou P."/>
            <person name="Liu Y."/>
            <person name="Dai S."/>
            <person name="Zhou R."/>
        </authorList>
    </citation>
    <scope>NUCLEOTIDE SEQUENCE [LARGE SCALE GENOMIC DNA]</scope>
</reference>
<gene>
    <name evidence="1" type="ORF">MLD38_007509</name>
</gene>
<sequence>MVSGLGVFPSSGSNGLRKPVRSRKPAVDKLGRARKVRVFCRDPDATDYSSSEDESEKSKSRRKVFLKVISVPVIPRPFTGLETENSSHASGNTGLTGKNLALLKSTEGNGKIRPSNSPYKGVRLRKWGKWAAEIRDPFRKGARVWLGTFDTPEEAAKVYAAKKEEFEAQAALEKCKTEDSVVNDKNVAASSEDSVSVVSLPSPVSALDLDTTSVSKVNEFKDASTVDDDQVLLDAGLMEEEQLMLANEMQGFDLGKEFDSLFSDDFGGFGDDLCNFGDDLPMFCGLDDDEGSELPDFDFDLGNEDFGRWIDEPALNIAICP</sequence>
<keyword evidence="2" id="KW-1185">Reference proteome</keyword>
<name>A0ACB9RV45_9MYRT</name>
<evidence type="ECO:0000313" key="1">
    <source>
        <dbReference type="EMBL" id="KAI4381439.1"/>
    </source>
</evidence>